<dbReference type="AlphaFoldDB" id="A0A420ZCG7"/>
<comment type="caution">
    <text evidence="2">The sequence shown here is derived from an EMBL/GenBank/DDBJ whole genome shotgun (WGS) entry which is preliminary data.</text>
</comment>
<proteinExistence type="predicted"/>
<protein>
    <submittedName>
        <fullName evidence="2">Uncharacterized protein</fullName>
    </submittedName>
</protein>
<feature type="compositionally biased region" description="Low complexity" evidence="1">
    <location>
        <begin position="45"/>
        <end position="64"/>
    </location>
</feature>
<dbReference type="Proteomes" id="UP000281261">
    <property type="component" value="Unassembled WGS sequence"/>
</dbReference>
<reference evidence="2 3" key="1">
    <citation type="submission" date="2018-06" db="EMBL/GenBank/DDBJ databases">
        <title>Extensive metabolic versatility and redundancy in microbially diverse, dynamic hydrothermal sediments.</title>
        <authorList>
            <person name="Dombrowski N."/>
            <person name="Teske A."/>
            <person name="Baker B.J."/>
        </authorList>
    </citation>
    <scope>NUCLEOTIDE SEQUENCE [LARGE SCALE GENOMIC DNA]</scope>
    <source>
        <strain evidence="2">B79_G16</strain>
    </source>
</reference>
<sequence>MAVPKATQEAFVKMMNKYPLFAMQRIEYLKEQKKKETPSQTTYVYPKPSSGGRPSKPSSYSSQSKSREVKEEKKTYTDEELRRMQMQNIPWTGGTPPSSQVDIGKQKEWSEIVEKSTPPDEILETTANIEYGKTTRTATPYEIPSSIPGSVQKAHEITGTPGVEPVEILSGETYKDAMRYKFKPSQTSVPAGIVKSIQESKPTGLSDEQLLDIKLAKKYHLINPYTGEPEWIPKSEYLVYFGYKPRDEIGIVEQDLFGKKEIAERNIGVLSSNIEQATSFKQTLPEIVSSYETLKNLPSGYMVKVTEKDITTGEMVTREYTREDALKKFEDYIGFAGSEIEKIPEYSEKLSENKQYLGTINRAINYYSKLHELGYGVYKTDEGYLVKPPETKEVFEYLYGKQRADIIAIGSFSKSLFSTEMLSSTAATLLTGDKKYIESEIEGIMKQGIEMQKYKKRHGFGMGLVASIASSPAVQTGTMLLAAEAATPLIATGAGGLISKVSTEAIPKASELVGKLPGGVRTIVSTGAKIVKYAGKSFGKVISTKPGGFLLTADLYAAIEIPHLAEVYQKTPERLPAELGGSLVNWSLFSLAVGEGMKIYQSRRSIASSMKQEIGALKIDQNVKLTNREFTPEQLGIKVSSVAGEPTSVSIKEFVFSGEIKNVMKTKQMPVKTVGRGWVLTTDKPVFVEIGGKQLPLSKGSSYVYGRTITPLYESEVNPLYEIQQQSRQFFKVSGKTDFEKFVSKRIGTSYGEFSGIGKFEKLGEKGFVFKTHGLSHENLQIFFERGGIVEKPVDLVSKSRVAGIGEKTDELVISEWTPSNTRRLFGRWGSDKTKLVVGSGERSVGLGVSENVYEKNLLLFEGKTISKEQEFGKLFKKLSSGKTTSGSSILKFEREQLEQLVGHGIAGAAVGAKVGEETISLTKSIVSSGVVTVGGAGNLGRRVSLRKLEEWESGIGVSSRWKQPSVSKEKTMIGSDIRLLGIEKTRYGTVMDVGERIGEVPLVEPKSEVLLGSEETTIGATIPSVSYESLVSQETGQKLGSRLKEDVMYGGEEFSVTVEPIVETPHIITPYIPPFFFLESEEKRKPKQLMKKKQIGYNVFVKNKQDSKEYIRVNRRPLTREDALSMGATIVDETTSAVFKIKPSKGKPGKPSIRAKPFLNLRKKFYEEKPNTFVEKKTHRVDTVGEQLGVSARDWLGGRKPLKLFKKKKQKNEYKRLSRRLI</sequence>
<name>A0A420ZCG7_UNCK3</name>
<dbReference type="EMBL" id="QMNG01000013">
    <property type="protein sequence ID" value="RLC37074.1"/>
    <property type="molecule type" value="Genomic_DNA"/>
</dbReference>
<feature type="region of interest" description="Disordered" evidence="1">
    <location>
        <begin position="31"/>
        <end position="80"/>
    </location>
</feature>
<evidence type="ECO:0000313" key="2">
    <source>
        <dbReference type="EMBL" id="RLC37074.1"/>
    </source>
</evidence>
<evidence type="ECO:0000256" key="1">
    <source>
        <dbReference type="SAM" id="MobiDB-lite"/>
    </source>
</evidence>
<feature type="compositionally biased region" description="Basic and acidic residues" evidence="1">
    <location>
        <begin position="65"/>
        <end position="80"/>
    </location>
</feature>
<organism evidence="2 3">
    <name type="scientific">candidate division Kazan bacterium</name>
    <dbReference type="NCBI Taxonomy" id="2202143"/>
    <lineage>
        <taxon>Bacteria</taxon>
        <taxon>Bacteria division Kazan-3B-28</taxon>
    </lineage>
</organism>
<accession>A0A420ZCG7</accession>
<gene>
    <name evidence="2" type="ORF">DRH29_03120</name>
</gene>
<evidence type="ECO:0000313" key="3">
    <source>
        <dbReference type="Proteomes" id="UP000281261"/>
    </source>
</evidence>